<dbReference type="InterPro" id="IPR013721">
    <property type="entry name" value="STAG"/>
</dbReference>
<dbReference type="InterPro" id="IPR011989">
    <property type="entry name" value="ARM-like"/>
</dbReference>
<evidence type="ECO:0000313" key="4">
    <source>
        <dbReference type="Proteomes" id="UP000005666"/>
    </source>
</evidence>
<dbReference type="GO" id="GO:0030892">
    <property type="term" value="C:mitotic cohesin complex"/>
    <property type="evidence" value="ECO:0007669"/>
    <property type="project" value="EnsemblFungi"/>
</dbReference>
<dbReference type="SUPFAM" id="SSF48371">
    <property type="entry name" value="ARM repeat"/>
    <property type="match status" value="2"/>
</dbReference>
<dbReference type="OMA" id="FVHRFKD"/>
<dbReference type="STRING" id="1071381.G8BRB9"/>
<feature type="compositionally biased region" description="Polar residues" evidence="1">
    <location>
        <begin position="100"/>
        <end position="113"/>
    </location>
</feature>
<dbReference type="InterPro" id="IPR016024">
    <property type="entry name" value="ARM-type_fold"/>
</dbReference>
<dbReference type="eggNOG" id="KOG2011">
    <property type="taxonomic scope" value="Eukaryota"/>
</dbReference>
<dbReference type="GeneID" id="11533770"/>
<dbReference type="Gene3D" id="1.25.10.10">
    <property type="entry name" value="Leucine-rich Repeat Variant"/>
    <property type="match status" value="1"/>
</dbReference>
<dbReference type="KEGG" id="tpf:TPHA_0C01390"/>
<feature type="compositionally biased region" description="Basic residues" evidence="1">
    <location>
        <begin position="71"/>
        <end position="84"/>
    </location>
</feature>
<evidence type="ECO:0000313" key="3">
    <source>
        <dbReference type="EMBL" id="CCE62295.1"/>
    </source>
</evidence>
<dbReference type="Pfam" id="PF21581">
    <property type="entry name" value="SCD"/>
    <property type="match status" value="1"/>
</dbReference>
<dbReference type="RefSeq" id="XP_003684729.1">
    <property type="nucleotide sequence ID" value="XM_003684681.1"/>
</dbReference>
<gene>
    <name evidence="3" type="primary">TPHA0C01390</name>
    <name evidence="3" type="ordered locus">TPHA_0C01390</name>
</gene>
<dbReference type="GO" id="GO:0007064">
    <property type="term" value="P:mitotic sister chromatid cohesion"/>
    <property type="evidence" value="ECO:0007669"/>
    <property type="project" value="EnsemblFungi"/>
</dbReference>
<dbReference type="PANTHER" id="PTHR11199:SF0">
    <property type="entry name" value="LD34181P-RELATED"/>
    <property type="match status" value="1"/>
</dbReference>
<protein>
    <recommendedName>
        <fullName evidence="2">SCD domain-containing protein</fullName>
    </recommendedName>
</protein>
<evidence type="ECO:0000256" key="1">
    <source>
        <dbReference type="SAM" id="MobiDB-lite"/>
    </source>
</evidence>
<feature type="compositionally biased region" description="Polar residues" evidence="1">
    <location>
        <begin position="28"/>
        <end position="37"/>
    </location>
</feature>
<dbReference type="InterPro" id="IPR020839">
    <property type="entry name" value="SCD"/>
</dbReference>
<feature type="compositionally biased region" description="Acidic residues" evidence="1">
    <location>
        <begin position="47"/>
        <end position="66"/>
    </location>
</feature>
<dbReference type="InterPro" id="IPR039662">
    <property type="entry name" value="Cohesin_Scc3/SA"/>
</dbReference>
<dbReference type="InterPro" id="IPR048610">
    <property type="entry name" value="SCC3_C"/>
</dbReference>
<name>G8BRB9_TETPH</name>
<dbReference type="GO" id="GO:0000785">
    <property type="term" value="C:chromatin"/>
    <property type="evidence" value="ECO:0007669"/>
    <property type="project" value="TreeGrafter"/>
</dbReference>
<dbReference type="EMBL" id="HE612858">
    <property type="protein sequence ID" value="CCE62295.1"/>
    <property type="molecule type" value="Genomic_DNA"/>
</dbReference>
<dbReference type="Pfam" id="PF08514">
    <property type="entry name" value="STAG"/>
    <property type="match status" value="1"/>
</dbReference>
<dbReference type="OrthoDB" id="498590at2759"/>
<dbReference type="PANTHER" id="PTHR11199">
    <property type="entry name" value="STROMAL ANTIGEN"/>
    <property type="match status" value="1"/>
</dbReference>
<accession>G8BRB9</accession>
<dbReference type="PROSITE" id="PS51425">
    <property type="entry name" value="SCD"/>
    <property type="match status" value="1"/>
</dbReference>
<proteinExistence type="predicted"/>
<dbReference type="GO" id="GO:0003682">
    <property type="term" value="F:chromatin binding"/>
    <property type="evidence" value="ECO:0007669"/>
    <property type="project" value="EnsemblFungi"/>
</dbReference>
<organism evidence="3 4">
    <name type="scientific">Tetrapisispora phaffii (strain ATCC 24235 / CBS 4417 / NBRC 1672 / NRRL Y-8282 / UCD 70-5)</name>
    <name type="common">Yeast</name>
    <name type="synonym">Fabospora phaffii</name>
    <dbReference type="NCBI Taxonomy" id="1071381"/>
    <lineage>
        <taxon>Eukaryota</taxon>
        <taxon>Fungi</taxon>
        <taxon>Dikarya</taxon>
        <taxon>Ascomycota</taxon>
        <taxon>Saccharomycotina</taxon>
        <taxon>Saccharomycetes</taxon>
        <taxon>Saccharomycetales</taxon>
        <taxon>Saccharomycetaceae</taxon>
        <taxon>Tetrapisispora</taxon>
    </lineage>
</organism>
<feature type="region of interest" description="Disordered" evidence="1">
    <location>
        <begin position="1"/>
        <end position="117"/>
    </location>
</feature>
<dbReference type="GO" id="GO:0005634">
    <property type="term" value="C:nucleus"/>
    <property type="evidence" value="ECO:0007669"/>
    <property type="project" value="EnsemblFungi"/>
</dbReference>
<reference evidence="3 4" key="1">
    <citation type="journal article" date="2011" name="Proc. Natl. Acad. Sci. U.S.A.">
        <title>Evolutionary erosion of yeast sex chromosomes by mating-type switching accidents.</title>
        <authorList>
            <person name="Gordon J.L."/>
            <person name="Armisen D."/>
            <person name="Proux-Wera E."/>
            <person name="Oheigeartaigh S.S."/>
            <person name="Byrne K.P."/>
            <person name="Wolfe K.H."/>
        </authorList>
    </citation>
    <scope>NUCLEOTIDE SEQUENCE [LARGE SCALE GENOMIC DNA]</scope>
    <source>
        <strain evidence="4">ATCC 24235 / CBS 4417 / NBRC 1672 / NRRL Y-8282 / UCD 70-5</strain>
    </source>
</reference>
<evidence type="ECO:0000259" key="2">
    <source>
        <dbReference type="PROSITE" id="PS51425"/>
    </source>
</evidence>
<dbReference type="AlphaFoldDB" id="G8BRB9"/>
<sequence>MSTLRRSTRTRSKPSTITDLGSDDDSSNESGVLSTVQQDDRTVMTDLSDEESSSDVDNNDDDDYEDPSTAKKSKKRKAPVRTKTSRSNIRPVKKAKKQAETNLTVNKPPSNTGTRKEQEEYLEVIKDFEPTELFDILANDENVSIEEIIRNYLDGYIENRATFIAEFINFLLCCCGAVVRVEEHDVSNNETANETISELQMMFQQQKIHEAFLLVSKNNKRRSKYKPLYQNFVEFMSKLIQIANDMQLLFTESEDSDSEIGPNQFVIDLLTWLSSLSVSKIRCLRQIATSCLYLLQDSLTEYIVEIEKNYLSKLTKQLTQEKKRKRPSEKTIERLEESVTELQANQQVIEGVIDNIIKLCFLHRFKDVDENIRGESVLHLSVWINNYPEFFLKVTYLKYFGWLLSDSSVYVRQQVLKTLPQLIASQNNKTNSNSSIRQFFERFKEKILSIALHDVDLEVRLYSINVFVEVSSLGYLEDLEILQISSLIYYDEEVKVQSHAKSSRFLAAVAKFFGRVLIEKNSEFSSNYVLEDEIFGLNSESLVKAGNLVGLLNKSLSYHFQNNENPSSKLKLKKLFQAAEFLHPYFGTLIEDICKLLTYKDDISYDFLNIEDEEEDTIIKKEFILPVDTKSIVLYSTTLNGLCHGVSVQQGQAKFRVAEEVLPFFETLLSQLPIHIADILIPLLSIFNLFKFEEWIHSGCEKNMSNILSKVMRTFNEMDISLKHDDLVTKWFAKTFELVKEMDITNLNDILINEVSSLMLHLQKFLTDKLDPSDYDSDFNELTTILYETYLNKLVLLGRSYSIELDSDFLKLFMENFISRLPIIFEYLNQETISVINFKFLTQFVTWNLQTWTDTIKNSLSTSHNTVGVPKDKIMMIASIIERLNTILVSSGHTRSGEIEESVKKFLLHWNICNALADIVSTLKVFEYSLPDNLKLWKEAFEDNFPYFLQEGASKCFTDVYIFLESITAKSLDIYIDRLAGEDININEVSLENVISLPESEFLLFTIKLKGLIKLKLISNQVEERLQINKEKFGSLYEKIVDNSIFERDQQNDIIHEENATHQTKATLVSSSSAGDEFDPIENPTQEEEVANAIVTNTNDDDIADDVDDISMMDNDHIETSEI</sequence>
<keyword evidence="4" id="KW-1185">Reference proteome</keyword>
<dbReference type="HOGENOM" id="CLU_008263_0_0_1"/>
<dbReference type="GO" id="GO:0005829">
    <property type="term" value="C:cytosol"/>
    <property type="evidence" value="ECO:0007669"/>
    <property type="project" value="EnsemblFungi"/>
</dbReference>
<feature type="domain" description="SCD" evidence="2">
    <location>
        <begin position="361"/>
        <end position="450"/>
    </location>
</feature>
<dbReference type="Proteomes" id="UP000005666">
    <property type="component" value="Chromosome 3"/>
</dbReference>
<feature type="compositionally biased region" description="Basic residues" evidence="1">
    <location>
        <begin position="1"/>
        <end position="12"/>
    </location>
</feature>
<dbReference type="Pfam" id="PF21767">
    <property type="entry name" value="SCC3_C"/>
    <property type="match status" value="1"/>
</dbReference>